<dbReference type="EMBL" id="BAAANY010000021">
    <property type="protein sequence ID" value="GAA1698999.1"/>
    <property type="molecule type" value="Genomic_DNA"/>
</dbReference>
<gene>
    <name evidence="4" type="ORF">GCM10009765_55550</name>
</gene>
<sequence>MELEGALSSLRLDQVIRLLTGAGMPNLPGEDSIGLEAMGFLDGPTGVRGGSGVDGWRKVSLLPNATVLSSSWDEEVGESVGRLLAEEARALGVHVVLGPTVNLHRTPLGGRLFEAYSEDPLLTGRIAAACVRGIAVVRCRRVP</sequence>
<proteinExistence type="inferred from homology"/>
<reference evidence="4 5" key="1">
    <citation type="journal article" date="2019" name="Int. J. Syst. Evol. Microbiol.">
        <title>The Global Catalogue of Microorganisms (GCM) 10K type strain sequencing project: providing services to taxonomists for standard genome sequencing and annotation.</title>
        <authorList>
            <consortium name="The Broad Institute Genomics Platform"/>
            <consortium name="The Broad Institute Genome Sequencing Center for Infectious Disease"/>
            <person name="Wu L."/>
            <person name="Ma J."/>
        </authorList>
    </citation>
    <scope>NUCLEOTIDE SEQUENCE [LARGE SCALE GENOMIC DNA]</scope>
    <source>
        <strain evidence="4 5">JCM 14718</strain>
    </source>
</reference>
<dbReference type="RefSeq" id="WP_344313337.1">
    <property type="nucleotide sequence ID" value="NZ_BAAANY010000021.1"/>
</dbReference>
<name>A0ABN2I5H8_9ACTN</name>
<dbReference type="PANTHER" id="PTHR42715:SF10">
    <property type="entry name" value="BETA-GLUCOSIDASE"/>
    <property type="match status" value="1"/>
</dbReference>
<evidence type="ECO:0000256" key="1">
    <source>
        <dbReference type="ARBA" id="ARBA00005336"/>
    </source>
</evidence>
<keyword evidence="2" id="KW-0378">Hydrolase</keyword>
<dbReference type="PANTHER" id="PTHR42715">
    <property type="entry name" value="BETA-GLUCOSIDASE"/>
    <property type="match status" value="1"/>
</dbReference>
<dbReference type="InterPro" id="IPR050288">
    <property type="entry name" value="Cellulose_deg_GH3"/>
</dbReference>
<comment type="similarity">
    <text evidence="1">Belongs to the glycosyl hydrolase 3 family.</text>
</comment>
<organism evidence="4 5">
    <name type="scientific">Fodinicola feengrottensis</name>
    <dbReference type="NCBI Taxonomy" id="435914"/>
    <lineage>
        <taxon>Bacteria</taxon>
        <taxon>Bacillati</taxon>
        <taxon>Actinomycetota</taxon>
        <taxon>Actinomycetes</taxon>
        <taxon>Mycobacteriales</taxon>
        <taxon>Fodinicola</taxon>
    </lineage>
</organism>
<feature type="domain" description="Glycoside hydrolase family 3 N-terminal" evidence="3">
    <location>
        <begin position="57"/>
        <end position="134"/>
    </location>
</feature>
<dbReference type="Gene3D" id="3.20.20.300">
    <property type="entry name" value="Glycoside hydrolase, family 3, N-terminal domain"/>
    <property type="match status" value="1"/>
</dbReference>
<evidence type="ECO:0000313" key="5">
    <source>
        <dbReference type="Proteomes" id="UP001500618"/>
    </source>
</evidence>
<evidence type="ECO:0000256" key="2">
    <source>
        <dbReference type="ARBA" id="ARBA00022801"/>
    </source>
</evidence>
<dbReference type="SUPFAM" id="SSF51445">
    <property type="entry name" value="(Trans)glycosidases"/>
    <property type="match status" value="1"/>
</dbReference>
<accession>A0ABN2I5H8</accession>
<protein>
    <recommendedName>
        <fullName evidence="3">Glycoside hydrolase family 3 N-terminal domain-containing protein</fullName>
    </recommendedName>
</protein>
<dbReference type="InterPro" id="IPR017853">
    <property type="entry name" value="GH"/>
</dbReference>
<comment type="caution">
    <text evidence="4">The sequence shown here is derived from an EMBL/GenBank/DDBJ whole genome shotgun (WGS) entry which is preliminary data.</text>
</comment>
<dbReference type="PRINTS" id="PR00133">
    <property type="entry name" value="GLHYDRLASE3"/>
</dbReference>
<dbReference type="Proteomes" id="UP001500618">
    <property type="component" value="Unassembled WGS sequence"/>
</dbReference>
<keyword evidence="5" id="KW-1185">Reference proteome</keyword>
<dbReference type="InterPro" id="IPR036962">
    <property type="entry name" value="Glyco_hydro_3_N_sf"/>
</dbReference>
<dbReference type="InterPro" id="IPR001764">
    <property type="entry name" value="Glyco_hydro_3_N"/>
</dbReference>
<evidence type="ECO:0000313" key="4">
    <source>
        <dbReference type="EMBL" id="GAA1698999.1"/>
    </source>
</evidence>
<dbReference type="Pfam" id="PF00933">
    <property type="entry name" value="Glyco_hydro_3"/>
    <property type="match status" value="1"/>
</dbReference>
<evidence type="ECO:0000259" key="3">
    <source>
        <dbReference type="Pfam" id="PF00933"/>
    </source>
</evidence>